<proteinExistence type="predicted"/>
<dbReference type="AlphaFoldDB" id="A0A840A326"/>
<comment type="caution">
    <text evidence="1">The sequence shown here is derived from an EMBL/GenBank/DDBJ whole genome shotgun (WGS) entry which is preliminary data.</text>
</comment>
<organism evidence="1 2">
    <name type="scientific">Phenylobacterium haematophilum</name>
    <dbReference type="NCBI Taxonomy" id="98513"/>
    <lineage>
        <taxon>Bacteria</taxon>
        <taxon>Pseudomonadati</taxon>
        <taxon>Pseudomonadota</taxon>
        <taxon>Alphaproteobacteria</taxon>
        <taxon>Caulobacterales</taxon>
        <taxon>Caulobacteraceae</taxon>
        <taxon>Phenylobacterium</taxon>
    </lineage>
</organism>
<protein>
    <submittedName>
        <fullName evidence="1">Broad specificity phosphatase PhoE</fullName>
    </submittedName>
</protein>
<sequence length="205" mass="23494">MADALTADLPKSTAMRPGAIVLARHGEPDIHRKVMLNVHGYRDYWSRYEQLGIRPGQTPPAALIEQTARAGVIISSVRNRSIESALALAAGREFDRTPLFVEAPLPPPHFPGFVRMSPKIWGFIARFWWWFFNHHDGQETRREAEKRADQAADLIIDLAADGEDVVVLAHGFFNFMVGRALRRRGWRLTANQGWKYWSTRRYERS</sequence>
<dbReference type="Gene3D" id="3.40.50.1240">
    <property type="entry name" value="Phosphoglycerate mutase-like"/>
    <property type="match status" value="1"/>
</dbReference>
<dbReference type="Proteomes" id="UP000530564">
    <property type="component" value="Unassembled WGS sequence"/>
</dbReference>
<dbReference type="SUPFAM" id="SSF53254">
    <property type="entry name" value="Phosphoglycerate mutase-like"/>
    <property type="match status" value="1"/>
</dbReference>
<keyword evidence="2" id="KW-1185">Reference proteome</keyword>
<dbReference type="RefSeq" id="WP_183773411.1">
    <property type="nucleotide sequence ID" value="NZ_JACIDK010000003.1"/>
</dbReference>
<dbReference type="Pfam" id="PF00300">
    <property type="entry name" value="His_Phos_1"/>
    <property type="match status" value="1"/>
</dbReference>
<gene>
    <name evidence="1" type="ORF">GGQ61_002629</name>
</gene>
<dbReference type="EMBL" id="JACIDK010000003">
    <property type="protein sequence ID" value="MBB3891901.1"/>
    <property type="molecule type" value="Genomic_DNA"/>
</dbReference>
<accession>A0A840A326</accession>
<reference evidence="1 2" key="1">
    <citation type="submission" date="2020-08" db="EMBL/GenBank/DDBJ databases">
        <title>Genomic Encyclopedia of Type Strains, Phase IV (KMG-IV): sequencing the most valuable type-strain genomes for metagenomic binning, comparative biology and taxonomic classification.</title>
        <authorList>
            <person name="Goeker M."/>
        </authorList>
    </citation>
    <scope>NUCLEOTIDE SEQUENCE [LARGE SCALE GENOMIC DNA]</scope>
    <source>
        <strain evidence="1 2">DSM 21793</strain>
    </source>
</reference>
<evidence type="ECO:0000313" key="1">
    <source>
        <dbReference type="EMBL" id="MBB3891901.1"/>
    </source>
</evidence>
<dbReference type="InterPro" id="IPR029033">
    <property type="entry name" value="His_PPase_superfam"/>
</dbReference>
<name>A0A840A326_9CAUL</name>
<evidence type="ECO:0000313" key="2">
    <source>
        <dbReference type="Proteomes" id="UP000530564"/>
    </source>
</evidence>
<dbReference type="InterPro" id="IPR013078">
    <property type="entry name" value="His_Pase_superF_clade-1"/>
</dbReference>